<dbReference type="GO" id="GO:0016020">
    <property type="term" value="C:membrane"/>
    <property type="evidence" value="ECO:0007669"/>
    <property type="project" value="UniProtKB-SubCell"/>
</dbReference>
<sequence>MVQLRSSEINEANLKALSFGQNQTALILAFISPNVDFDSTMSSIKRSAPFCSKIIGIMTAGELNTCQSNLYQSTQGNWDNVVLQSFSTTLFAQVSVHTVKLHCEDLRSGQVSMSKRERIKRIKGELQNLTPSFPVHFNDTLALTFFDGLSSSENFFMQAIYDLGKLPCHFVGGSAGGKLDFKQALVYDGNKVAHNCAVVVFVKMAQQKRFGILKTHNFEKTDKSFVVAEADAQRRIVHSVIDSRSGKVVNIVDHLCDHFRCAAGDLNSKLQSHTFAVEIHGELYIRSVANIDVNDRSIAFFCDLDFGDKVILVKASSFADSTQRAYEKFMQGKPSAPIAMIANDCILRRLNNGNQLNQVGTFKQLKGAGYSTFGELLGVHMNQTLTGLFFFHVKEGESFSDYFVDNFPIHYSNFREYFIQSKLNSLQQLNKLQANLIEYLSEYRPLLENVTGSFQRVTDYSGATQNVVEQVTGEFAKFSAAIRAQEADRAEMVSNVSHLRDNAEQVLSILKVISGIADQTNLLALNAAIEAARAGEAGRGFAVVADEVRQLSQNTQQSLNQTGETITSVSQSVAMIEKSIAKIDEFMGTMLGSTNTLSTQIQALSESSSYAAKDVRSSIDAIEDMSARVAEIDQEVAVINRLKEANQL</sequence>
<dbReference type="InterPro" id="IPR004089">
    <property type="entry name" value="MCPsignal_dom"/>
</dbReference>
<gene>
    <name evidence="5" type="ORF">FJM67_04730</name>
</gene>
<dbReference type="GO" id="GO:0007165">
    <property type="term" value="P:signal transduction"/>
    <property type="evidence" value="ECO:0007669"/>
    <property type="project" value="UniProtKB-KW"/>
</dbReference>
<dbReference type="SMART" id="SM00897">
    <property type="entry name" value="FIST"/>
    <property type="match status" value="1"/>
</dbReference>
<dbReference type="InterPro" id="IPR013702">
    <property type="entry name" value="FIST_domain_N"/>
</dbReference>
<evidence type="ECO:0000259" key="4">
    <source>
        <dbReference type="PROSITE" id="PS50111"/>
    </source>
</evidence>
<dbReference type="EMBL" id="VFRR01000005">
    <property type="protein sequence ID" value="TPE54570.1"/>
    <property type="molecule type" value="Genomic_DNA"/>
</dbReference>
<proteinExistence type="predicted"/>
<dbReference type="Pfam" id="PF10442">
    <property type="entry name" value="FIST_C"/>
    <property type="match status" value="1"/>
</dbReference>
<comment type="subcellular location">
    <subcellularLocation>
        <location evidence="1">Membrane</location>
    </subcellularLocation>
</comment>
<name>A0A501X258_9GAMM</name>
<accession>A0A501X258</accession>
<dbReference type="PANTHER" id="PTHR32089:SF41">
    <property type="entry name" value="METHYL-ACCEPTING CHEMOTAXIS PROTEIN"/>
    <property type="match status" value="1"/>
</dbReference>
<protein>
    <submittedName>
        <fullName evidence="5">Chemotaxis protein</fullName>
    </submittedName>
</protein>
<organism evidence="5 6">
    <name type="scientific">Maribrevibacterium harenarium</name>
    <dbReference type="NCBI Taxonomy" id="2589817"/>
    <lineage>
        <taxon>Bacteria</taxon>
        <taxon>Pseudomonadati</taxon>
        <taxon>Pseudomonadota</taxon>
        <taxon>Gammaproteobacteria</taxon>
        <taxon>Oceanospirillales</taxon>
        <taxon>Oceanospirillaceae</taxon>
        <taxon>Maribrevibacterium</taxon>
    </lineage>
</organism>
<dbReference type="GO" id="GO:0006935">
    <property type="term" value="P:chemotaxis"/>
    <property type="evidence" value="ECO:0007669"/>
    <property type="project" value="UniProtKB-ARBA"/>
</dbReference>
<keyword evidence="6" id="KW-1185">Reference proteome</keyword>
<evidence type="ECO:0000256" key="2">
    <source>
        <dbReference type="ARBA" id="ARBA00023224"/>
    </source>
</evidence>
<evidence type="ECO:0000256" key="3">
    <source>
        <dbReference type="PROSITE-ProRule" id="PRU00284"/>
    </source>
</evidence>
<dbReference type="SMART" id="SM00283">
    <property type="entry name" value="MA"/>
    <property type="match status" value="1"/>
</dbReference>
<dbReference type="SMART" id="SM01204">
    <property type="entry name" value="FIST_C"/>
    <property type="match status" value="1"/>
</dbReference>
<reference evidence="5 6" key="1">
    <citation type="submission" date="2019-06" db="EMBL/GenBank/DDBJ databases">
        <title>A novel bacterium of genus Marinomonas, isolated from coastal sand.</title>
        <authorList>
            <person name="Huang H."/>
            <person name="Mo K."/>
            <person name="Hu Y."/>
        </authorList>
    </citation>
    <scope>NUCLEOTIDE SEQUENCE [LARGE SCALE GENOMIC DNA]</scope>
    <source>
        <strain evidence="5 6">HB171799</strain>
    </source>
</reference>
<dbReference type="Gene3D" id="1.10.287.950">
    <property type="entry name" value="Methyl-accepting chemotaxis protein"/>
    <property type="match status" value="1"/>
</dbReference>
<dbReference type="PROSITE" id="PS50111">
    <property type="entry name" value="CHEMOTAXIS_TRANSDUC_2"/>
    <property type="match status" value="1"/>
</dbReference>
<evidence type="ECO:0000313" key="5">
    <source>
        <dbReference type="EMBL" id="TPE54570.1"/>
    </source>
</evidence>
<dbReference type="Pfam" id="PF00015">
    <property type="entry name" value="MCPsignal"/>
    <property type="match status" value="1"/>
</dbReference>
<dbReference type="SUPFAM" id="SSF58104">
    <property type="entry name" value="Methyl-accepting chemotaxis protein (MCP) signaling domain"/>
    <property type="match status" value="1"/>
</dbReference>
<feature type="domain" description="Methyl-accepting transducer" evidence="4">
    <location>
        <begin position="447"/>
        <end position="640"/>
    </location>
</feature>
<dbReference type="Proteomes" id="UP000315901">
    <property type="component" value="Unassembled WGS sequence"/>
</dbReference>
<evidence type="ECO:0000313" key="6">
    <source>
        <dbReference type="Proteomes" id="UP000315901"/>
    </source>
</evidence>
<dbReference type="OrthoDB" id="9807948at2"/>
<dbReference type="AlphaFoldDB" id="A0A501X258"/>
<comment type="caution">
    <text evidence="5">The sequence shown here is derived from an EMBL/GenBank/DDBJ whole genome shotgun (WGS) entry which is preliminary data.</text>
</comment>
<dbReference type="Pfam" id="PF08495">
    <property type="entry name" value="FIST"/>
    <property type="match status" value="1"/>
</dbReference>
<dbReference type="PANTHER" id="PTHR32089">
    <property type="entry name" value="METHYL-ACCEPTING CHEMOTAXIS PROTEIN MCPB"/>
    <property type="match status" value="1"/>
</dbReference>
<keyword evidence="2 3" id="KW-0807">Transducer</keyword>
<dbReference type="InterPro" id="IPR019494">
    <property type="entry name" value="FIST_C"/>
</dbReference>
<evidence type="ECO:0000256" key="1">
    <source>
        <dbReference type="ARBA" id="ARBA00004370"/>
    </source>
</evidence>